<comment type="caution">
    <text evidence="1">The sequence shown here is derived from an EMBL/GenBank/DDBJ whole genome shotgun (WGS) entry which is preliminary data.</text>
</comment>
<reference evidence="1" key="1">
    <citation type="submission" date="2022-04" db="EMBL/GenBank/DDBJ databases">
        <title>Chromosome-scale genome assembly of Holotrichia oblita Faldermann.</title>
        <authorList>
            <person name="Rongchong L."/>
        </authorList>
    </citation>
    <scope>NUCLEOTIDE SEQUENCE</scope>
    <source>
        <strain evidence="1">81SQS9</strain>
    </source>
</reference>
<evidence type="ECO:0000313" key="2">
    <source>
        <dbReference type="Proteomes" id="UP001056778"/>
    </source>
</evidence>
<proteinExistence type="predicted"/>
<protein>
    <submittedName>
        <fullName evidence="1">Zinc finger protein</fullName>
    </submittedName>
</protein>
<dbReference type="EMBL" id="CM043015">
    <property type="protein sequence ID" value="KAI4471593.1"/>
    <property type="molecule type" value="Genomic_DNA"/>
</dbReference>
<sequence>MEFTNRIRVRKHFLIHEEKFTCEVCGDVQQSAYRYALHLKEHVGDDKYSCPWCQYITKRKSSVAIHINSVHLKRYPYYCKHCGKGYYDVVAYNDHEKMHIGNHSLICVVCQKEFNYTRNLIHHQIRNHKVSTIDLKLQNQCYICKKNYSSPYALQRHMQIHEGTISRASPNLCEWCGKNFRYKCTLTTHIRIHTGYKPHKCSYCEKVFTAKKYLVLHERTHSGEKPYSCDHCGKRFNQPAPLKTHLRSHTGERPFNCHLCNKGFISKSALRTHIPSCSGCK</sequence>
<gene>
    <name evidence="1" type="ORF">MML48_1g14851</name>
</gene>
<name>A0ACB9TX98_HOLOL</name>
<organism evidence="1 2">
    <name type="scientific">Holotrichia oblita</name>
    <name type="common">Chafer beetle</name>
    <dbReference type="NCBI Taxonomy" id="644536"/>
    <lineage>
        <taxon>Eukaryota</taxon>
        <taxon>Metazoa</taxon>
        <taxon>Ecdysozoa</taxon>
        <taxon>Arthropoda</taxon>
        <taxon>Hexapoda</taxon>
        <taxon>Insecta</taxon>
        <taxon>Pterygota</taxon>
        <taxon>Neoptera</taxon>
        <taxon>Endopterygota</taxon>
        <taxon>Coleoptera</taxon>
        <taxon>Polyphaga</taxon>
        <taxon>Scarabaeiformia</taxon>
        <taxon>Scarabaeidae</taxon>
        <taxon>Melolonthinae</taxon>
        <taxon>Holotrichia</taxon>
    </lineage>
</organism>
<dbReference type="Proteomes" id="UP001056778">
    <property type="component" value="Chromosome 1"/>
</dbReference>
<evidence type="ECO:0000313" key="1">
    <source>
        <dbReference type="EMBL" id="KAI4471593.1"/>
    </source>
</evidence>
<keyword evidence="2" id="KW-1185">Reference proteome</keyword>
<accession>A0ACB9TX98</accession>